<dbReference type="RefSeq" id="WP_319964150.1">
    <property type="nucleotide sequence ID" value="NZ_JAXAVW010000002.1"/>
</dbReference>
<keyword evidence="2" id="KW-0663">Pyridoxal phosphate</keyword>
<dbReference type="Gene3D" id="3.40.50.1100">
    <property type="match status" value="2"/>
</dbReference>
<protein>
    <submittedName>
        <fullName evidence="4">Pyridoxal-phosphate dependent enzyme</fullName>
    </submittedName>
</protein>
<keyword evidence="5" id="KW-1185">Reference proteome</keyword>
<dbReference type="EMBL" id="JAXAVW010000002">
    <property type="protein sequence ID" value="MDX8029146.1"/>
    <property type="molecule type" value="Genomic_DNA"/>
</dbReference>
<comment type="cofactor">
    <cofactor evidence="1">
        <name>pyridoxal 5'-phosphate</name>
        <dbReference type="ChEBI" id="CHEBI:597326"/>
    </cofactor>
</comment>
<gene>
    <name evidence="4" type="ORF">SK803_02940</name>
</gene>
<comment type="caution">
    <text evidence="4">The sequence shown here is derived from an EMBL/GenBank/DDBJ whole genome shotgun (WGS) entry which is preliminary data.</text>
</comment>
<dbReference type="Proteomes" id="UP001285521">
    <property type="component" value="Unassembled WGS sequence"/>
</dbReference>
<evidence type="ECO:0000256" key="1">
    <source>
        <dbReference type="ARBA" id="ARBA00001933"/>
    </source>
</evidence>
<organism evidence="4 5">
    <name type="scientific">Lentzea miocenica</name>
    <dbReference type="NCBI Taxonomy" id="3095431"/>
    <lineage>
        <taxon>Bacteria</taxon>
        <taxon>Bacillati</taxon>
        <taxon>Actinomycetota</taxon>
        <taxon>Actinomycetes</taxon>
        <taxon>Pseudonocardiales</taxon>
        <taxon>Pseudonocardiaceae</taxon>
        <taxon>Lentzea</taxon>
    </lineage>
</organism>
<feature type="domain" description="Tryptophan synthase beta chain-like PALP" evidence="3">
    <location>
        <begin position="36"/>
        <end position="291"/>
    </location>
</feature>
<name>A0ABU4STB6_9PSEU</name>
<proteinExistence type="predicted"/>
<evidence type="ECO:0000313" key="5">
    <source>
        <dbReference type="Proteomes" id="UP001285521"/>
    </source>
</evidence>
<evidence type="ECO:0000259" key="3">
    <source>
        <dbReference type="Pfam" id="PF00291"/>
    </source>
</evidence>
<dbReference type="PANTHER" id="PTHR10314">
    <property type="entry name" value="CYSTATHIONINE BETA-SYNTHASE"/>
    <property type="match status" value="1"/>
</dbReference>
<reference evidence="4 5" key="1">
    <citation type="submission" date="2023-11" db="EMBL/GenBank/DDBJ databases">
        <title>Lentzea sokolovensis, sp. nov., Lentzea kristufkii, sp. nov., and Lentzea miocenensis, sp. nov., rare actinobacteria from Sokolov Coal Basin, Miocene lacustrine sediment, Czech Republic.</title>
        <authorList>
            <person name="Lara A."/>
            <person name="Kotroba L."/>
            <person name="Nouioui I."/>
            <person name="Neumann-Schaal M."/>
            <person name="Mast Y."/>
            <person name="Chronakova A."/>
        </authorList>
    </citation>
    <scope>NUCLEOTIDE SEQUENCE [LARGE SCALE GENOMIC DNA]</scope>
    <source>
        <strain evidence="4 5">BCCO 10_0856</strain>
    </source>
</reference>
<dbReference type="InterPro" id="IPR001926">
    <property type="entry name" value="TrpB-like_PALP"/>
</dbReference>
<reference evidence="4 5" key="2">
    <citation type="submission" date="2023-11" db="EMBL/GenBank/DDBJ databases">
        <authorList>
            <person name="Lara A.C."/>
            <person name="Chronakova A."/>
        </authorList>
    </citation>
    <scope>NUCLEOTIDE SEQUENCE [LARGE SCALE GENOMIC DNA]</scope>
    <source>
        <strain evidence="4 5">BCCO 10_0856</strain>
    </source>
</reference>
<evidence type="ECO:0000256" key="2">
    <source>
        <dbReference type="ARBA" id="ARBA00022898"/>
    </source>
</evidence>
<dbReference type="InterPro" id="IPR036052">
    <property type="entry name" value="TrpB-like_PALP_sf"/>
</dbReference>
<sequence>MREDVDHHIDCHIADALSRPALVRLDSRTLCLRFETMKVASALEAVRYLLERGTIAHGDTLVDSSSGIYAHALALACHRYGLHCHIIASTTVDKTLHTQLEILGATVEPMPPCASLKLDQSRRVARVREILRDHPRHHWMRQYHDDVHYRGYRPIADLIREHISCDRLSVVGGVGTGASTGALTTYLRETDPSVELVGVQPFDSVTFGSEHVHDPEIIIAGIGSSIPFGNVDHTLYDTVHWFGFDAALSGSVALLREHAIFAGLSAGAAYLAARWEQRLDPERHVVVLAPDTGHRYVDAAYSRHAEAPAPEDLRPRQITTLSDMDLPWSRMHWNRAEAPPNAAVTHAIPVAS</sequence>
<accession>A0ABU4STB6</accession>
<dbReference type="SUPFAM" id="SSF53686">
    <property type="entry name" value="Tryptophan synthase beta subunit-like PLP-dependent enzymes"/>
    <property type="match status" value="1"/>
</dbReference>
<dbReference type="InterPro" id="IPR050214">
    <property type="entry name" value="Cys_Synth/Cystath_Beta-Synth"/>
</dbReference>
<evidence type="ECO:0000313" key="4">
    <source>
        <dbReference type="EMBL" id="MDX8029146.1"/>
    </source>
</evidence>
<dbReference type="Pfam" id="PF00291">
    <property type="entry name" value="PALP"/>
    <property type="match status" value="1"/>
</dbReference>